<comment type="caution">
    <text evidence="3">The sequence shown here is derived from an EMBL/GenBank/DDBJ whole genome shotgun (WGS) entry which is preliminary data.</text>
</comment>
<feature type="region of interest" description="Disordered" evidence="1">
    <location>
        <begin position="71"/>
        <end position="126"/>
    </location>
</feature>
<accession>A0A9D1US95</accession>
<dbReference type="Gene3D" id="3.40.190.120">
    <property type="entry name" value="Osmoprotection protein (prox), domain 2"/>
    <property type="match status" value="1"/>
</dbReference>
<feature type="compositionally biased region" description="Low complexity" evidence="1">
    <location>
        <begin position="211"/>
        <end position="224"/>
    </location>
</feature>
<feature type="region of interest" description="Disordered" evidence="1">
    <location>
        <begin position="152"/>
        <end position="171"/>
    </location>
</feature>
<dbReference type="GO" id="GO:0022857">
    <property type="term" value="F:transmembrane transporter activity"/>
    <property type="evidence" value="ECO:0007669"/>
    <property type="project" value="InterPro"/>
</dbReference>
<dbReference type="AlphaFoldDB" id="A0A9D1US95"/>
<evidence type="ECO:0000313" key="3">
    <source>
        <dbReference type="EMBL" id="HIW99011.1"/>
    </source>
</evidence>
<name>A0A9D1US95_9MICC</name>
<dbReference type="SUPFAM" id="SSF53850">
    <property type="entry name" value="Periplasmic binding protein-like II"/>
    <property type="match status" value="1"/>
</dbReference>
<dbReference type="Pfam" id="PF04069">
    <property type="entry name" value="OpuAC"/>
    <property type="match status" value="1"/>
</dbReference>
<sequence length="363" mass="37154">MNFPDRRPTRVHSPSGTSLLGAAALVLLTSCGGPPPGDEPTGADAEDAWKIAAPADPLDRTIAHIYASALSSRDAPTLVDDEPWRGAEDAGADAGAGGSQPPPEIPGLASGEDPGDGSELIIMRTSSLAHYADPEAIDGLTSSPEVLEAAEDRMDDPETGSGPGAELLDPSAATQPASLAITTVTAEQEDIDTAPDAASESVEAGCDGLELGASSSLASGAPDGDSPEADPARSVEEALNADYDCAPESVVVAEDDDLISQLIRGEIDGALVSSTHPGILDHALIVLDDTEEAFSEEQFVPVAAGEIAEEAPDITGEVAQRLDDDAVVTIRRLLEGPDALTPAQAAEYWLVEEGLIAEPEGWG</sequence>
<dbReference type="PROSITE" id="PS51257">
    <property type="entry name" value="PROKAR_LIPOPROTEIN"/>
    <property type="match status" value="1"/>
</dbReference>
<dbReference type="InterPro" id="IPR007210">
    <property type="entry name" value="ABC_Gly_betaine_transp_sub-bd"/>
</dbReference>
<evidence type="ECO:0000256" key="1">
    <source>
        <dbReference type="SAM" id="MobiDB-lite"/>
    </source>
</evidence>
<reference evidence="3" key="2">
    <citation type="submission" date="2021-04" db="EMBL/GenBank/DDBJ databases">
        <authorList>
            <person name="Gilroy R."/>
        </authorList>
    </citation>
    <scope>NUCLEOTIDE SEQUENCE</scope>
    <source>
        <strain evidence="3">ChiHejej3B27-3195</strain>
    </source>
</reference>
<proteinExistence type="predicted"/>
<evidence type="ECO:0000259" key="2">
    <source>
        <dbReference type="Pfam" id="PF04069"/>
    </source>
</evidence>
<reference evidence="3" key="1">
    <citation type="journal article" date="2021" name="PeerJ">
        <title>Extensive microbial diversity within the chicken gut microbiome revealed by metagenomics and culture.</title>
        <authorList>
            <person name="Gilroy R."/>
            <person name="Ravi A."/>
            <person name="Getino M."/>
            <person name="Pursley I."/>
            <person name="Horton D.L."/>
            <person name="Alikhan N.F."/>
            <person name="Baker D."/>
            <person name="Gharbi K."/>
            <person name="Hall N."/>
            <person name="Watson M."/>
            <person name="Adriaenssens E.M."/>
            <person name="Foster-Nyarko E."/>
            <person name="Jarju S."/>
            <person name="Secka A."/>
            <person name="Antonio M."/>
            <person name="Oren A."/>
            <person name="Chaudhuri R.R."/>
            <person name="La Ragione R."/>
            <person name="Hildebrand F."/>
            <person name="Pallen M.J."/>
        </authorList>
    </citation>
    <scope>NUCLEOTIDE SEQUENCE</scope>
    <source>
        <strain evidence="3">ChiHejej3B27-3195</strain>
    </source>
</reference>
<gene>
    <name evidence="3" type="ORF">H9871_02595</name>
</gene>
<evidence type="ECO:0000313" key="4">
    <source>
        <dbReference type="Proteomes" id="UP000824151"/>
    </source>
</evidence>
<feature type="region of interest" description="Disordered" evidence="1">
    <location>
        <begin position="211"/>
        <end position="234"/>
    </location>
</feature>
<dbReference type="Proteomes" id="UP000824151">
    <property type="component" value="Unassembled WGS sequence"/>
</dbReference>
<dbReference type="EMBL" id="DXGD01000095">
    <property type="protein sequence ID" value="HIW99011.1"/>
    <property type="molecule type" value="Genomic_DNA"/>
</dbReference>
<feature type="domain" description="ABC-type glycine betaine transport system substrate-binding" evidence="2">
    <location>
        <begin position="164"/>
        <end position="350"/>
    </location>
</feature>
<dbReference type="GO" id="GO:0043190">
    <property type="term" value="C:ATP-binding cassette (ABC) transporter complex"/>
    <property type="evidence" value="ECO:0007669"/>
    <property type="project" value="InterPro"/>
</dbReference>
<protein>
    <recommendedName>
        <fullName evidence="2">ABC-type glycine betaine transport system substrate-binding domain-containing protein</fullName>
    </recommendedName>
</protein>
<organism evidence="3 4">
    <name type="scientific">Candidatus Nesterenkonia stercoripullorum</name>
    <dbReference type="NCBI Taxonomy" id="2838701"/>
    <lineage>
        <taxon>Bacteria</taxon>
        <taxon>Bacillati</taxon>
        <taxon>Actinomycetota</taxon>
        <taxon>Actinomycetes</taxon>
        <taxon>Micrococcales</taxon>
        <taxon>Micrococcaceae</taxon>
        <taxon>Nesterenkonia</taxon>
    </lineage>
</organism>